<gene>
    <name evidence="1" type="ORF">V202x_09640</name>
</gene>
<name>A0A517WQR5_9PLAN</name>
<sequence length="37" mass="3976">MIPELKSLFEPNVFKITTALAGTLIKSLAGPPHKAKI</sequence>
<evidence type="ECO:0000313" key="2">
    <source>
        <dbReference type="Proteomes" id="UP000318384"/>
    </source>
</evidence>
<evidence type="ECO:0000313" key="1">
    <source>
        <dbReference type="EMBL" id="QDU07605.1"/>
    </source>
</evidence>
<reference evidence="1 2" key="1">
    <citation type="submission" date="2019-03" db="EMBL/GenBank/DDBJ databases">
        <title>Deep-cultivation of Planctomycetes and their phenomic and genomic characterization uncovers novel biology.</title>
        <authorList>
            <person name="Wiegand S."/>
            <person name="Jogler M."/>
            <person name="Boedeker C."/>
            <person name="Pinto D."/>
            <person name="Vollmers J."/>
            <person name="Rivas-Marin E."/>
            <person name="Kohn T."/>
            <person name="Peeters S.H."/>
            <person name="Heuer A."/>
            <person name="Rast P."/>
            <person name="Oberbeckmann S."/>
            <person name="Bunk B."/>
            <person name="Jeske O."/>
            <person name="Meyerdierks A."/>
            <person name="Storesund J.E."/>
            <person name="Kallscheuer N."/>
            <person name="Luecker S."/>
            <person name="Lage O.M."/>
            <person name="Pohl T."/>
            <person name="Merkel B.J."/>
            <person name="Hornburger P."/>
            <person name="Mueller R.-W."/>
            <person name="Bruemmer F."/>
            <person name="Labrenz M."/>
            <person name="Spormann A.M."/>
            <person name="Op den Camp H."/>
            <person name="Overmann J."/>
            <person name="Amann R."/>
            <person name="Jetten M.S.M."/>
            <person name="Mascher T."/>
            <person name="Medema M.H."/>
            <person name="Devos D.P."/>
            <person name="Kaster A.-K."/>
            <person name="Ovreas L."/>
            <person name="Rohde M."/>
            <person name="Galperin M.Y."/>
            <person name="Jogler C."/>
        </authorList>
    </citation>
    <scope>NUCLEOTIDE SEQUENCE [LARGE SCALE GENOMIC DNA]</scope>
    <source>
        <strain evidence="1 2">V202</strain>
    </source>
</reference>
<dbReference type="EMBL" id="CP037422">
    <property type="protein sequence ID" value="QDU07605.1"/>
    <property type="molecule type" value="Genomic_DNA"/>
</dbReference>
<protein>
    <submittedName>
        <fullName evidence="1">Uncharacterized protein</fullName>
    </submittedName>
</protein>
<keyword evidence="2" id="KW-1185">Reference proteome</keyword>
<organism evidence="1 2">
    <name type="scientific">Gimesia aquarii</name>
    <dbReference type="NCBI Taxonomy" id="2527964"/>
    <lineage>
        <taxon>Bacteria</taxon>
        <taxon>Pseudomonadati</taxon>
        <taxon>Planctomycetota</taxon>
        <taxon>Planctomycetia</taxon>
        <taxon>Planctomycetales</taxon>
        <taxon>Planctomycetaceae</taxon>
        <taxon>Gimesia</taxon>
    </lineage>
</organism>
<proteinExistence type="predicted"/>
<accession>A0A517WQR5</accession>
<dbReference type="Proteomes" id="UP000318384">
    <property type="component" value="Chromosome"/>
</dbReference>
<dbReference type="AlphaFoldDB" id="A0A517WQR5"/>